<dbReference type="AlphaFoldDB" id="A0A0D1LDX3"/>
<proteinExistence type="predicted"/>
<evidence type="ECO:0000313" key="1">
    <source>
        <dbReference type="EMBL" id="KIU14061.1"/>
    </source>
</evidence>
<gene>
    <name evidence="1" type="ORF">TL10_26515</name>
</gene>
<evidence type="ECO:0000313" key="2">
    <source>
        <dbReference type="Proteomes" id="UP000032221"/>
    </source>
</evidence>
<sequence length="61" mass="6195">MPFSVGVTPGVEVGVGVVLDGLSVSLPPQAVKAAIDTIAATPSAAVVLQNRELRILVSDLR</sequence>
<dbReference type="RefSeq" id="WP_043988005.1">
    <property type="nucleotide sequence ID" value="NZ_JXST01000054.1"/>
</dbReference>
<dbReference type="Proteomes" id="UP000032221">
    <property type="component" value="Unassembled WGS sequence"/>
</dbReference>
<organism evidence="1 2">
    <name type="scientific">Mycolicibacterium llatzerense</name>
    <dbReference type="NCBI Taxonomy" id="280871"/>
    <lineage>
        <taxon>Bacteria</taxon>
        <taxon>Bacillati</taxon>
        <taxon>Actinomycetota</taxon>
        <taxon>Actinomycetes</taxon>
        <taxon>Mycobacteriales</taxon>
        <taxon>Mycobacteriaceae</taxon>
        <taxon>Mycolicibacterium</taxon>
    </lineage>
</organism>
<comment type="caution">
    <text evidence="1">The sequence shown here is derived from an EMBL/GenBank/DDBJ whole genome shotgun (WGS) entry which is preliminary data.</text>
</comment>
<accession>A0A0D1LDX3</accession>
<dbReference type="PATRIC" id="fig|280871.6.peg.5502"/>
<dbReference type="EMBL" id="JXST01000054">
    <property type="protein sequence ID" value="KIU14061.1"/>
    <property type="molecule type" value="Genomic_DNA"/>
</dbReference>
<reference evidence="1 2" key="1">
    <citation type="submission" date="2015-01" db="EMBL/GenBank/DDBJ databases">
        <title>Genome sequence of Mycobacterium llatzerense and Mycobacterium immunogenum recovered from brain abscess.</title>
        <authorList>
            <person name="Greninger A.L."/>
            <person name="Langelier C."/>
            <person name="Cunningham G."/>
            <person name="Chiu C.Y."/>
            <person name="Miller S."/>
        </authorList>
    </citation>
    <scope>NUCLEOTIDE SEQUENCE [LARGE SCALE GENOMIC DNA]</scope>
    <source>
        <strain evidence="1 2">CLUC14</strain>
    </source>
</reference>
<keyword evidence="2" id="KW-1185">Reference proteome</keyword>
<name>A0A0D1LDX3_9MYCO</name>
<protein>
    <submittedName>
        <fullName evidence="1">Uncharacterized protein</fullName>
    </submittedName>
</protein>